<feature type="compositionally biased region" description="Low complexity" evidence="1">
    <location>
        <begin position="23"/>
        <end position="36"/>
    </location>
</feature>
<dbReference type="InterPro" id="IPR050739">
    <property type="entry name" value="MFP"/>
</dbReference>
<dbReference type="RefSeq" id="WP_131329701.1">
    <property type="nucleotide sequence ID" value="NZ_CP044016.1"/>
</dbReference>
<dbReference type="EMBL" id="CP044016">
    <property type="protein sequence ID" value="QES88734.1"/>
    <property type="molecule type" value="Genomic_DNA"/>
</dbReference>
<name>A0A5P2FYW2_9BACT</name>
<dbReference type="Proteomes" id="UP000292424">
    <property type="component" value="Chromosome"/>
</dbReference>
<dbReference type="PANTHER" id="PTHR30386">
    <property type="entry name" value="MEMBRANE FUSION SUBUNIT OF EMRAB-TOLC MULTIDRUG EFFLUX PUMP"/>
    <property type="match status" value="1"/>
</dbReference>
<proteinExistence type="predicted"/>
<accession>A0A5P2FYW2</accession>
<keyword evidence="2" id="KW-0472">Membrane</keyword>
<dbReference type="AlphaFoldDB" id="A0A5P2FYW2"/>
<dbReference type="OrthoDB" id="7057889at2"/>
<evidence type="ECO:0000256" key="1">
    <source>
        <dbReference type="SAM" id="MobiDB-lite"/>
    </source>
</evidence>
<keyword evidence="2" id="KW-0812">Transmembrane</keyword>
<organism evidence="3 4">
    <name type="scientific">Rhizosphaericola mali</name>
    <dbReference type="NCBI Taxonomy" id="2545455"/>
    <lineage>
        <taxon>Bacteria</taxon>
        <taxon>Pseudomonadati</taxon>
        <taxon>Bacteroidota</taxon>
        <taxon>Chitinophagia</taxon>
        <taxon>Chitinophagales</taxon>
        <taxon>Chitinophagaceae</taxon>
        <taxon>Rhizosphaericola</taxon>
    </lineage>
</organism>
<evidence type="ECO:0000256" key="2">
    <source>
        <dbReference type="SAM" id="Phobius"/>
    </source>
</evidence>
<dbReference type="PANTHER" id="PTHR30386:SF28">
    <property type="entry name" value="EXPORTED PROTEIN"/>
    <property type="match status" value="1"/>
</dbReference>
<keyword evidence="4" id="KW-1185">Reference proteome</keyword>
<protein>
    <submittedName>
        <fullName evidence="3">Biotin/lipoyl-binding protein</fullName>
    </submittedName>
</protein>
<reference evidence="3 4" key="1">
    <citation type="submission" date="2019-09" db="EMBL/GenBank/DDBJ databases">
        <title>Complete genome sequence of Arachidicoccus sp. B3-10 isolated from apple orchard soil.</title>
        <authorList>
            <person name="Kim H.S."/>
            <person name="Han K.-I."/>
            <person name="Suh M.K."/>
            <person name="Lee K.C."/>
            <person name="Eom M.K."/>
            <person name="Kim J.-S."/>
            <person name="Kang S.W."/>
            <person name="Sin Y."/>
            <person name="Lee J.-S."/>
        </authorList>
    </citation>
    <scope>NUCLEOTIDE SEQUENCE [LARGE SCALE GENOMIC DNA]</scope>
    <source>
        <strain evidence="3 4">B3-10</strain>
    </source>
</reference>
<evidence type="ECO:0000313" key="3">
    <source>
        <dbReference type="EMBL" id="QES88734.1"/>
    </source>
</evidence>
<evidence type="ECO:0000313" key="4">
    <source>
        <dbReference type="Proteomes" id="UP000292424"/>
    </source>
</evidence>
<gene>
    <name evidence="3" type="ORF">E0W69_008745</name>
</gene>
<feature type="region of interest" description="Disordered" evidence="1">
    <location>
        <begin position="17"/>
        <end position="36"/>
    </location>
</feature>
<sequence length="363" mass="42036">MPSKDFEKIDQRLIEVENEHTASHNSASTKSSTSSMTLRSEDAQEIIEHKSSPVERWALWIFLCVLLLLFATSWFIHYPDIIQVRATLTSQDGPKEIVPNQSGRITQLFVTNGQHVKKRATIAYIESVADVNQMLALFKQVSKADQLLTENKYCEISQLFVKSYNQLGEVQNAYQTFITALQQFNDYYVNGFYNRKKNMLEQDLGALKKMNNALGQQRKIQEQDNALEHENYEMNKKLFDAKIISAEEYRQDQSTLLSKQMTLPQTNSSLLSNQNEQRSKLKDLEQLDHDVIQQRITMEQALQTLKSALDTWIKQYIIIAPVDGTINFSKPIQQNQYLQSDKTIGYVATDNNKLFAELYWNRR</sequence>
<dbReference type="Gene3D" id="2.40.50.100">
    <property type="match status" value="1"/>
</dbReference>
<feature type="transmembrane region" description="Helical" evidence="2">
    <location>
        <begin position="57"/>
        <end position="76"/>
    </location>
</feature>
<dbReference type="KEGG" id="arac:E0W69_008745"/>
<keyword evidence="2" id="KW-1133">Transmembrane helix</keyword>